<dbReference type="OrthoDB" id="6334212at2759"/>
<gene>
    <name evidence="2" type="primary">100677982</name>
</gene>
<sequence length="405" mass="46653">MSSIEEILDSETIRKIVVQACENDESVEVISDRIERYSAHTVGFLGSHHSLEITIKRKSNPEPVKLKFFVKSVPRDSDGQSQFVQQQRVFNHEAAFFNELMPKLMEAVELGEIEPWAPSCYLANDELVVLEDLRARGYSLLKTKCFEGPTLKAAVKTMARLHAASILAEHRLGKPLGELYPDATREQMFSEHMAKHGSGLLESLIRDVAEKEGRKADNWNRGTKHAFMFVNVGNQDKRVVCHGDAWPNNVMMADDEEPKCLLVDYQIVRYAPRMFDVAEMICLSTTKEVRDREEKLALKTYWNELCETLRKCEPELARPSLEQLEEEYEEAKIAGLFNAILYYPTILLGEEVYREYDDETAVLKKFVFRQNNDCIMEHIEKDEAYGKRIAEVVIEFLDRCDELKD</sequence>
<protein>
    <recommendedName>
        <fullName evidence="1">CHK kinase-like domain-containing protein</fullName>
    </recommendedName>
</protein>
<dbReference type="Proteomes" id="UP000002358">
    <property type="component" value="Chromosome 2"/>
</dbReference>
<dbReference type="InterPro" id="IPR015897">
    <property type="entry name" value="CHK_kinase-like"/>
</dbReference>
<dbReference type="SUPFAM" id="SSF56112">
    <property type="entry name" value="Protein kinase-like (PK-like)"/>
    <property type="match status" value="1"/>
</dbReference>
<proteinExistence type="predicted"/>
<reference evidence="2" key="1">
    <citation type="submission" date="2021-01" db="UniProtKB">
        <authorList>
            <consortium name="EnsemblMetazoa"/>
        </authorList>
    </citation>
    <scope>IDENTIFICATION</scope>
</reference>
<dbReference type="PANTHER" id="PTHR11012">
    <property type="entry name" value="PROTEIN KINASE-LIKE DOMAIN-CONTAINING"/>
    <property type="match status" value="1"/>
</dbReference>
<dbReference type="Gene3D" id="3.90.1200.10">
    <property type="match status" value="1"/>
</dbReference>
<dbReference type="AlphaFoldDB" id="A0A7M7IMD4"/>
<name>A0A7M7IMD4_NASVI</name>
<keyword evidence="3" id="KW-1185">Reference proteome</keyword>
<dbReference type="InterPro" id="IPR011009">
    <property type="entry name" value="Kinase-like_dom_sf"/>
</dbReference>
<accession>A0A7M7IMD4</accession>
<evidence type="ECO:0000259" key="1">
    <source>
        <dbReference type="SMART" id="SM00587"/>
    </source>
</evidence>
<evidence type="ECO:0000313" key="2">
    <source>
        <dbReference type="EnsemblMetazoa" id="XP_016837379"/>
    </source>
</evidence>
<dbReference type="KEGG" id="nvi:100677982"/>
<feature type="domain" description="CHK kinase-like" evidence="1">
    <location>
        <begin position="128"/>
        <end position="311"/>
    </location>
</feature>
<dbReference type="SMART" id="SM00587">
    <property type="entry name" value="CHK"/>
    <property type="match status" value="1"/>
</dbReference>
<dbReference type="Pfam" id="PF02958">
    <property type="entry name" value="EcKL"/>
    <property type="match status" value="1"/>
</dbReference>
<dbReference type="InterPro" id="IPR004119">
    <property type="entry name" value="EcKL"/>
</dbReference>
<dbReference type="EnsemblMetazoa" id="XM_016981890">
    <property type="protein sequence ID" value="XP_016837379"/>
    <property type="gene ID" value="LOC100677982"/>
</dbReference>
<organism evidence="2 3">
    <name type="scientific">Nasonia vitripennis</name>
    <name type="common">Parasitic wasp</name>
    <dbReference type="NCBI Taxonomy" id="7425"/>
    <lineage>
        <taxon>Eukaryota</taxon>
        <taxon>Metazoa</taxon>
        <taxon>Ecdysozoa</taxon>
        <taxon>Arthropoda</taxon>
        <taxon>Hexapoda</taxon>
        <taxon>Insecta</taxon>
        <taxon>Pterygota</taxon>
        <taxon>Neoptera</taxon>
        <taxon>Endopterygota</taxon>
        <taxon>Hymenoptera</taxon>
        <taxon>Apocrita</taxon>
        <taxon>Proctotrupomorpha</taxon>
        <taxon>Chalcidoidea</taxon>
        <taxon>Pteromalidae</taxon>
        <taxon>Pteromalinae</taxon>
        <taxon>Nasonia</taxon>
    </lineage>
</organism>
<dbReference type="InParanoid" id="A0A7M7IMD4"/>
<evidence type="ECO:0000313" key="3">
    <source>
        <dbReference type="Proteomes" id="UP000002358"/>
    </source>
</evidence>
<dbReference type="PANTHER" id="PTHR11012:SF48">
    <property type="entry name" value="CHK KINASE-LIKE DOMAIN-CONTAINING PROTEIN-RELATED"/>
    <property type="match status" value="1"/>
</dbReference>